<protein>
    <submittedName>
        <fullName evidence="7">Radical SAM domain protein</fullName>
    </submittedName>
</protein>
<gene>
    <name evidence="7" type="ORF">US42_C0021G0004</name>
</gene>
<name>A0A0G0JFC6_9BACT</name>
<sequence length="454" mass="52074">MKILLLNPLQVHLVNNKGKIYNRIWTPLSLANCAALLEKDGHDVKIIDANAERLSPLEVSKLTTGFDKIFVTSSTLDRWQCPVIDLDPFLNYVKALREVNDEIYIMGVHGTVKPKEVLELTNAKAIIRGEPELIVLNLCRNKDISKVKGISYKSDGKLFSNESQEFLDLNSLPTPAFHLLPMEKYFYEVLGRNFTLLEGSRGCASRCSFCLLEMYGKGLRVKSPSKLINELETVINKFNVKTAYFMDLEFTFNRSLVMEICDYLIKKKYDFKWTCQTRFDLVDEELLQKMKNSGCELIHFGVEAANDSSLKSLGKGLTIKKIEQGMKMVKKVNIRSACFFLMGSINSTLDDLNDIIKFSKNLNPTYAVFHIAIPYPGTKFYMDVLKNGSRFSDNNLFPEAYVGNIELKKLKKITRKAYIQYYFRPKYIISLILHGQLKYLFQQLKLLLGFISQK</sequence>
<dbReference type="Gene3D" id="3.80.30.20">
    <property type="entry name" value="tm_1862 like domain"/>
    <property type="match status" value="1"/>
</dbReference>
<dbReference type="Proteomes" id="UP000034849">
    <property type="component" value="Unassembled WGS sequence"/>
</dbReference>
<evidence type="ECO:0000259" key="6">
    <source>
        <dbReference type="PROSITE" id="PS51918"/>
    </source>
</evidence>
<evidence type="ECO:0000256" key="2">
    <source>
        <dbReference type="ARBA" id="ARBA00022691"/>
    </source>
</evidence>
<dbReference type="InterPro" id="IPR051198">
    <property type="entry name" value="BchE-like"/>
</dbReference>
<evidence type="ECO:0000256" key="3">
    <source>
        <dbReference type="ARBA" id="ARBA00022723"/>
    </source>
</evidence>
<evidence type="ECO:0000256" key="5">
    <source>
        <dbReference type="ARBA" id="ARBA00023014"/>
    </source>
</evidence>
<dbReference type="InterPro" id="IPR058240">
    <property type="entry name" value="rSAM_sf"/>
</dbReference>
<accession>A0A0G0JFC6</accession>
<reference evidence="7 8" key="1">
    <citation type="journal article" date="2015" name="Nature">
        <title>rRNA introns, odd ribosomes, and small enigmatic genomes across a large radiation of phyla.</title>
        <authorList>
            <person name="Brown C.T."/>
            <person name="Hug L.A."/>
            <person name="Thomas B.C."/>
            <person name="Sharon I."/>
            <person name="Castelle C.J."/>
            <person name="Singh A."/>
            <person name="Wilkins M.J."/>
            <person name="Williams K.H."/>
            <person name="Banfield J.F."/>
        </authorList>
    </citation>
    <scope>NUCLEOTIDE SEQUENCE [LARGE SCALE GENOMIC DNA]</scope>
</reference>
<dbReference type="SFLD" id="SFLDS00029">
    <property type="entry name" value="Radical_SAM"/>
    <property type="match status" value="1"/>
</dbReference>
<dbReference type="InterPro" id="IPR034466">
    <property type="entry name" value="Methyltransferase_Class_B"/>
</dbReference>
<dbReference type="EMBL" id="LBSX01000021">
    <property type="protein sequence ID" value="KKQ26856.1"/>
    <property type="molecule type" value="Genomic_DNA"/>
</dbReference>
<dbReference type="InterPro" id="IPR007197">
    <property type="entry name" value="rSAM"/>
</dbReference>
<dbReference type="Gene3D" id="3.40.50.280">
    <property type="entry name" value="Cobalamin-binding domain"/>
    <property type="match status" value="1"/>
</dbReference>
<keyword evidence="4" id="KW-0408">Iron</keyword>
<dbReference type="PANTHER" id="PTHR43409:SF16">
    <property type="entry name" value="SLR0320 PROTEIN"/>
    <property type="match status" value="1"/>
</dbReference>
<dbReference type="GO" id="GO:0051539">
    <property type="term" value="F:4 iron, 4 sulfur cluster binding"/>
    <property type="evidence" value="ECO:0007669"/>
    <property type="project" value="UniProtKB-KW"/>
</dbReference>
<evidence type="ECO:0000313" key="7">
    <source>
        <dbReference type="EMBL" id="KKQ26856.1"/>
    </source>
</evidence>
<dbReference type="Pfam" id="PF04055">
    <property type="entry name" value="Radical_SAM"/>
    <property type="match status" value="1"/>
</dbReference>
<dbReference type="CDD" id="cd01335">
    <property type="entry name" value="Radical_SAM"/>
    <property type="match status" value="1"/>
</dbReference>
<feature type="domain" description="Radical SAM core" evidence="6">
    <location>
        <begin position="189"/>
        <end position="420"/>
    </location>
</feature>
<dbReference type="STRING" id="1619046.US42_C0021G0004"/>
<dbReference type="PANTHER" id="PTHR43409">
    <property type="entry name" value="ANAEROBIC MAGNESIUM-PROTOPORPHYRIN IX MONOMETHYL ESTER CYCLASE-RELATED"/>
    <property type="match status" value="1"/>
</dbReference>
<dbReference type="SUPFAM" id="SSF102114">
    <property type="entry name" value="Radical SAM enzymes"/>
    <property type="match status" value="1"/>
</dbReference>
<dbReference type="PROSITE" id="PS51918">
    <property type="entry name" value="RADICAL_SAM"/>
    <property type="match status" value="1"/>
</dbReference>
<dbReference type="SFLD" id="SFLDG01123">
    <property type="entry name" value="methyltransferase_(Class_B)"/>
    <property type="match status" value="1"/>
</dbReference>
<dbReference type="SMART" id="SM00729">
    <property type="entry name" value="Elp3"/>
    <property type="match status" value="1"/>
</dbReference>
<keyword evidence="2" id="KW-0949">S-adenosyl-L-methionine</keyword>
<proteinExistence type="predicted"/>
<dbReference type="InterPro" id="IPR023404">
    <property type="entry name" value="rSAM_horseshoe"/>
</dbReference>
<dbReference type="SFLD" id="SFLDG01082">
    <property type="entry name" value="B12-binding_domain_containing"/>
    <property type="match status" value="1"/>
</dbReference>
<evidence type="ECO:0000256" key="4">
    <source>
        <dbReference type="ARBA" id="ARBA00023004"/>
    </source>
</evidence>
<dbReference type="InterPro" id="IPR006638">
    <property type="entry name" value="Elp3/MiaA/NifB-like_rSAM"/>
</dbReference>
<evidence type="ECO:0000256" key="1">
    <source>
        <dbReference type="ARBA" id="ARBA00001966"/>
    </source>
</evidence>
<comment type="cofactor">
    <cofactor evidence="1">
        <name>[4Fe-4S] cluster</name>
        <dbReference type="ChEBI" id="CHEBI:49883"/>
    </cofactor>
</comment>
<dbReference type="GO" id="GO:0005829">
    <property type="term" value="C:cytosol"/>
    <property type="evidence" value="ECO:0007669"/>
    <property type="project" value="TreeGrafter"/>
</dbReference>
<dbReference type="GO" id="GO:0046872">
    <property type="term" value="F:metal ion binding"/>
    <property type="evidence" value="ECO:0007669"/>
    <property type="project" value="UniProtKB-KW"/>
</dbReference>
<dbReference type="AlphaFoldDB" id="A0A0G0JFC6"/>
<dbReference type="GO" id="GO:0003824">
    <property type="term" value="F:catalytic activity"/>
    <property type="evidence" value="ECO:0007669"/>
    <property type="project" value="InterPro"/>
</dbReference>
<evidence type="ECO:0000313" key="8">
    <source>
        <dbReference type="Proteomes" id="UP000034849"/>
    </source>
</evidence>
<keyword evidence="3" id="KW-0479">Metal-binding</keyword>
<organism evidence="7 8">
    <name type="scientific">Candidatus Magasanikbacteria bacterium GW2011_GWC2_37_14</name>
    <dbReference type="NCBI Taxonomy" id="1619046"/>
    <lineage>
        <taxon>Bacteria</taxon>
        <taxon>Candidatus Magasanikiibacteriota</taxon>
    </lineage>
</organism>
<keyword evidence="5" id="KW-0411">Iron-sulfur</keyword>
<comment type="caution">
    <text evidence="7">The sequence shown here is derived from an EMBL/GenBank/DDBJ whole genome shotgun (WGS) entry which is preliminary data.</text>
</comment>